<comment type="caution">
    <text evidence="5">The sequence shown here is derived from an EMBL/GenBank/DDBJ whole genome shotgun (WGS) entry which is preliminary data.</text>
</comment>
<evidence type="ECO:0000256" key="3">
    <source>
        <dbReference type="PIRSR" id="PIRSR606689-1"/>
    </source>
</evidence>
<dbReference type="SUPFAM" id="SSF52540">
    <property type="entry name" value="P-loop containing nucleoside triphosphate hydrolases"/>
    <property type="match status" value="1"/>
</dbReference>
<evidence type="ECO:0000313" key="7">
    <source>
        <dbReference type="Proteomes" id="UP000663887"/>
    </source>
</evidence>
<proteinExistence type="predicted"/>
<dbReference type="Pfam" id="PF00025">
    <property type="entry name" value="Arf"/>
    <property type="match status" value="1"/>
</dbReference>
<feature type="binding site" evidence="4">
    <location>
        <position position="46"/>
    </location>
    <ligand>
        <name>Mg(2+)</name>
        <dbReference type="ChEBI" id="CHEBI:18420"/>
    </ligand>
</feature>
<dbReference type="Proteomes" id="UP000663842">
    <property type="component" value="Unassembled WGS sequence"/>
</dbReference>
<feature type="binding site" evidence="3">
    <location>
        <begin position="13"/>
        <end position="20"/>
    </location>
    <ligand>
        <name>GTP</name>
        <dbReference type="ChEBI" id="CHEBI:37565"/>
    </ligand>
</feature>
<dbReference type="AlphaFoldDB" id="A0A816LVZ8"/>
<dbReference type="PANTHER" id="PTHR46688">
    <property type="entry name" value="ADP-RIBOSYLATION FACTOR-LIKE PROTEIN 16"/>
    <property type="match status" value="1"/>
</dbReference>
<dbReference type="EMBL" id="CAJOBF010001019">
    <property type="protein sequence ID" value="CAF3901939.1"/>
    <property type="molecule type" value="Genomic_DNA"/>
</dbReference>
<dbReference type="GO" id="GO:0005525">
    <property type="term" value="F:GTP binding"/>
    <property type="evidence" value="ECO:0007669"/>
    <property type="project" value="UniProtKB-KW"/>
</dbReference>
<dbReference type="InterPro" id="IPR027417">
    <property type="entry name" value="P-loop_NTPase"/>
</dbReference>
<keyword evidence="4" id="KW-0460">Magnesium</keyword>
<evidence type="ECO:0000256" key="2">
    <source>
        <dbReference type="ARBA" id="ARBA00023134"/>
    </source>
</evidence>
<dbReference type="Proteomes" id="UP000663887">
    <property type="component" value="Unassembled WGS sequence"/>
</dbReference>
<evidence type="ECO:0000313" key="5">
    <source>
        <dbReference type="EMBL" id="CAF1935585.1"/>
    </source>
</evidence>
<reference evidence="5" key="1">
    <citation type="submission" date="2021-02" db="EMBL/GenBank/DDBJ databases">
        <authorList>
            <person name="Nowell W R."/>
        </authorList>
    </citation>
    <scope>NUCLEOTIDE SEQUENCE</scope>
</reference>
<accession>A0A816LVZ8</accession>
<keyword evidence="4" id="KW-0479">Metal-binding</keyword>
<keyword evidence="1 3" id="KW-0547">Nucleotide-binding</keyword>
<feature type="binding site" evidence="4">
    <location>
        <position position="20"/>
    </location>
    <ligand>
        <name>Mg(2+)</name>
        <dbReference type="ChEBI" id="CHEBI:18420"/>
    </ligand>
</feature>
<dbReference type="Gene3D" id="3.40.50.300">
    <property type="entry name" value="P-loop containing nucleotide triphosphate hydrolases"/>
    <property type="match status" value="1"/>
</dbReference>
<gene>
    <name evidence="6" type="ORF">UXM345_LOCUS10588</name>
    <name evidence="5" type="ORF">XDN619_LOCUS20</name>
</gene>
<keyword evidence="2 3" id="KW-0342">GTP-binding</keyword>
<dbReference type="EMBL" id="CAJNRG010000001">
    <property type="protein sequence ID" value="CAF1935585.1"/>
    <property type="molecule type" value="Genomic_DNA"/>
</dbReference>
<dbReference type="PANTHER" id="PTHR46688:SF1">
    <property type="entry name" value="ADP-RIBOSYLATION FACTOR-LIKE PROTEIN 16"/>
    <property type="match status" value="1"/>
</dbReference>
<protein>
    <submittedName>
        <fullName evidence="5">Uncharacterized protein</fullName>
    </submittedName>
</protein>
<dbReference type="InterPro" id="IPR006689">
    <property type="entry name" value="Small_GTPase_ARF/SAR"/>
</dbReference>
<sequence>MSDTSGRKILVLGSRWSGKSFIIKRLEDICSSPKTTVDEFVYTTPTIGKTLTMMKYKRSQTLELHDIGAQLGCLWKQFYTSTHFDKIMYVIDSTQPWSISLTFEQLKEIYEQITIKPKNVLLVFNKTNEINSLSKIALIELLDLGSIWNGEVEIIETNARTGANLTALLEWLTR</sequence>
<evidence type="ECO:0000256" key="4">
    <source>
        <dbReference type="PIRSR" id="PIRSR606689-2"/>
    </source>
</evidence>
<evidence type="ECO:0000313" key="6">
    <source>
        <dbReference type="EMBL" id="CAF3901939.1"/>
    </source>
</evidence>
<dbReference type="GO" id="GO:0003924">
    <property type="term" value="F:GTPase activity"/>
    <property type="evidence" value="ECO:0007669"/>
    <property type="project" value="InterPro"/>
</dbReference>
<name>A0A816LVZ8_9BILA</name>
<dbReference type="PROSITE" id="PS51417">
    <property type="entry name" value="ARF"/>
    <property type="match status" value="1"/>
</dbReference>
<evidence type="ECO:0000256" key="1">
    <source>
        <dbReference type="ARBA" id="ARBA00022741"/>
    </source>
</evidence>
<organism evidence="5 7">
    <name type="scientific">Rotaria magnacalcarata</name>
    <dbReference type="NCBI Taxonomy" id="392030"/>
    <lineage>
        <taxon>Eukaryota</taxon>
        <taxon>Metazoa</taxon>
        <taxon>Spiralia</taxon>
        <taxon>Gnathifera</taxon>
        <taxon>Rotifera</taxon>
        <taxon>Eurotatoria</taxon>
        <taxon>Bdelloidea</taxon>
        <taxon>Philodinida</taxon>
        <taxon>Philodinidae</taxon>
        <taxon>Rotaria</taxon>
    </lineage>
</organism>
<dbReference type="GO" id="GO:0046872">
    <property type="term" value="F:metal ion binding"/>
    <property type="evidence" value="ECO:0007669"/>
    <property type="project" value="UniProtKB-KW"/>
</dbReference>